<protein>
    <submittedName>
        <fullName evidence="2">ATP-binding cassette domain-containing protein</fullName>
    </submittedName>
</protein>
<evidence type="ECO:0000256" key="1">
    <source>
        <dbReference type="ARBA" id="ARBA00022448"/>
    </source>
</evidence>
<dbReference type="InterPro" id="IPR050153">
    <property type="entry name" value="Metal_Ion_Import_ABC"/>
</dbReference>
<keyword evidence="2" id="KW-0067">ATP-binding</keyword>
<dbReference type="GO" id="GO:0016887">
    <property type="term" value="F:ATP hydrolysis activity"/>
    <property type="evidence" value="ECO:0007669"/>
    <property type="project" value="InterPro"/>
</dbReference>
<dbReference type="GO" id="GO:0005524">
    <property type="term" value="F:ATP binding"/>
    <property type="evidence" value="ECO:0007669"/>
    <property type="project" value="UniProtKB-KW"/>
</dbReference>
<keyword evidence="1" id="KW-0813">Transport</keyword>
<dbReference type="EMBL" id="CP080467">
    <property type="protein sequence ID" value="UNO50729.1"/>
    <property type="molecule type" value="Genomic_DNA"/>
</dbReference>
<dbReference type="InterPro" id="IPR027417">
    <property type="entry name" value="P-loop_NTPase"/>
</dbReference>
<accession>T0C993</accession>
<keyword evidence="2" id="KW-0547">Nucleotide-binding</keyword>
<gene>
    <name evidence="2" type="ORF">K1I37_02265</name>
</gene>
<reference evidence="3" key="1">
    <citation type="journal article" date="2022" name="G3 (Bethesda)">
        <title>Unveiling the complete genome sequence of Alicyclobacillus acidoterrestris DSM 3922T, a taint-producing strain.</title>
        <authorList>
            <person name="Leonardo I.C."/>
            <person name="Barreto Crespo M.T."/>
            <person name="Gaspar F.B."/>
        </authorList>
    </citation>
    <scope>NUCLEOTIDE SEQUENCE [LARGE SCALE GENOMIC DNA]</scope>
    <source>
        <strain evidence="3">DSM 3922</strain>
    </source>
</reference>
<dbReference type="KEGG" id="aaco:K1I37_02265"/>
<organism evidence="2 3">
    <name type="scientific">Alicyclobacillus acidoterrestris (strain ATCC 49025 / DSM 3922 / CIP 106132 / NCIMB 13137 / GD3B)</name>
    <dbReference type="NCBI Taxonomy" id="1356854"/>
    <lineage>
        <taxon>Bacteria</taxon>
        <taxon>Bacillati</taxon>
        <taxon>Bacillota</taxon>
        <taxon>Bacilli</taxon>
        <taxon>Bacillales</taxon>
        <taxon>Alicyclobacillaceae</taxon>
        <taxon>Alicyclobacillus</taxon>
    </lineage>
</organism>
<name>T0C993_ALIAG</name>
<dbReference type="AlphaFoldDB" id="T0C993"/>
<dbReference type="Gene3D" id="3.40.50.300">
    <property type="entry name" value="P-loop containing nucleotide triphosphate hydrolases"/>
    <property type="match status" value="1"/>
</dbReference>
<dbReference type="SUPFAM" id="SSF52540">
    <property type="entry name" value="P-loop containing nucleoside triphosphate hydrolases"/>
    <property type="match status" value="1"/>
</dbReference>
<dbReference type="RefSeq" id="WP_021295092.1">
    <property type="nucleotide sequence ID" value="NZ_AURB01000038.1"/>
</dbReference>
<evidence type="ECO:0000313" key="3">
    <source>
        <dbReference type="Proteomes" id="UP000829401"/>
    </source>
</evidence>
<dbReference type="OrthoDB" id="1240423at2"/>
<proteinExistence type="predicted"/>
<dbReference type="Pfam" id="PF00005">
    <property type="entry name" value="ABC_tran"/>
    <property type="match status" value="1"/>
</dbReference>
<dbReference type="eggNOG" id="COG4988">
    <property type="taxonomic scope" value="Bacteria"/>
</dbReference>
<dbReference type="InterPro" id="IPR003439">
    <property type="entry name" value="ABC_transporter-like_ATP-bd"/>
</dbReference>
<dbReference type="Proteomes" id="UP000829401">
    <property type="component" value="Chromosome"/>
</dbReference>
<keyword evidence="3" id="KW-1185">Reference proteome</keyword>
<dbReference type="STRING" id="1356854.N007_19650"/>
<accession>A0A9E6ZRT0</accession>
<dbReference type="PANTHER" id="PTHR42734">
    <property type="entry name" value="METAL TRANSPORT SYSTEM ATP-BINDING PROTEIN TM_0124-RELATED"/>
    <property type="match status" value="1"/>
</dbReference>
<sequence length="90" mass="10019">MSGGEAQRIAIARAWLRQSPLLLLDEPTAHLDPLTAADIETTLEELMANRTVIVVTHDPGFASRMDRMIFLTSHGFSTGCETQLEYRFAD</sequence>
<evidence type="ECO:0000313" key="2">
    <source>
        <dbReference type="EMBL" id="UNO50729.1"/>
    </source>
</evidence>